<proteinExistence type="predicted"/>
<keyword evidence="1" id="KW-0472">Membrane</keyword>
<gene>
    <name evidence="2" type="ORF">EV679_0562</name>
</gene>
<accession>A0A4Q7MWF5</accession>
<dbReference type="AlphaFoldDB" id="A0A4Q7MWF5"/>
<feature type="transmembrane region" description="Helical" evidence="1">
    <location>
        <begin position="48"/>
        <end position="68"/>
    </location>
</feature>
<name>A0A4Q7MWF5_9BURK</name>
<dbReference type="Proteomes" id="UP000292039">
    <property type="component" value="Unassembled WGS sequence"/>
</dbReference>
<sequence length="272" mass="29267">MERAAASRRIEAPVLSNLAGPGCSTSPAGTCTVSRPSGWLASPARCRALASLAGMLAVVLAGLSPLAAQAHPHMWIDASAEFEFDEAGRLAAVRQTWLFDEMFTAYALLGLEKKKDGSYSQATLAPLAQEWMEALAVPQTHFFSGVRRGGGDAPRLPFGPWRDASMAWHGDSGRISMTFYLPLKQPAAAGGQPLRLDVFDPTYYVAYDFSAPGAVTLKNAPAGCAHTYHPPNELDWQTAAKLAELPADIETLPEELFLITRSLSHRIELSCP</sequence>
<dbReference type="InterPro" id="IPR010412">
    <property type="entry name" value="DUF1007"/>
</dbReference>
<organism evidence="2 3">
    <name type="scientific">Kerstersia gyiorum</name>
    <dbReference type="NCBI Taxonomy" id="206506"/>
    <lineage>
        <taxon>Bacteria</taxon>
        <taxon>Pseudomonadati</taxon>
        <taxon>Pseudomonadota</taxon>
        <taxon>Betaproteobacteria</taxon>
        <taxon>Burkholderiales</taxon>
        <taxon>Alcaligenaceae</taxon>
        <taxon>Kerstersia</taxon>
    </lineage>
</organism>
<keyword evidence="1" id="KW-0812">Transmembrane</keyword>
<protein>
    <submittedName>
        <fullName evidence="2">ABC-type uncharacterized transport system substrate-binding protein</fullName>
    </submittedName>
</protein>
<keyword evidence="1" id="KW-1133">Transmembrane helix</keyword>
<dbReference type="Pfam" id="PF06226">
    <property type="entry name" value="DUF1007"/>
    <property type="match status" value="1"/>
</dbReference>
<evidence type="ECO:0000256" key="1">
    <source>
        <dbReference type="SAM" id="Phobius"/>
    </source>
</evidence>
<reference evidence="2 3" key="1">
    <citation type="submission" date="2019-02" db="EMBL/GenBank/DDBJ databases">
        <title>Genomic Encyclopedia of Type Strains, Phase IV (KMG-IV): sequencing the most valuable type-strain genomes for metagenomic binning, comparative biology and taxonomic classification.</title>
        <authorList>
            <person name="Goeker M."/>
        </authorList>
    </citation>
    <scope>NUCLEOTIDE SEQUENCE [LARGE SCALE GENOMIC DNA]</scope>
    <source>
        <strain evidence="2 3">DSM 16618</strain>
    </source>
</reference>
<evidence type="ECO:0000313" key="2">
    <source>
        <dbReference type="EMBL" id="RZS73371.1"/>
    </source>
</evidence>
<evidence type="ECO:0000313" key="3">
    <source>
        <dbReference type="Proteomes" id="UP000292039"/>
    </source>
</evidence>
<comment type="caution">
    <text evidence="2">The sequence shown here is derived from an EMBL/GenBank/DDBJ whole genome shotgun (WGS) entry which is preliminary data.</text>
</comment>
<dbReference type="EMBL" id="SGWZ01000001">
    <property type="protein sequence ID" value="RZS73371.1"/>
    <property type="molecule type" value="Genomic_DNA"/>
</dbReference>